<dbReference type="HOGENOM" id="CLU_020019_9_2_0"/>
<dbReference type="InterPro" id="IPR022357">
    <property type="entry name" value="MIP_CS"/>
</dbReference>
<dbReference type="Proteomes" id="UP000000447">
    <property type="component" value="Chromosome"/>
</dbReference>
<keyword evidence="4 7" id="KW-0812">Transmembrane</keyword>
<dbReference type="KEGG" id="tro:trd_0406"/>
<dbReference type="PANTHER" id="PTHR43829:SF9">
    <property type="entry name" value="AQUAPORIN-9"/>
    <property type="match status" value="1"/>
</dbReference>
<dbReference type="RefSeq" id="WP_012641813.1">
    <property type="nucleotide sequence ID" value="NC_011959.1"/>
</dbReference>
<proteinExistence type="inferred from homology"/>
<organism evidence="9 10">
    <name type="scientific">Thermomicrobium roseum (strain ATCC 27502 / DSM 5159 / P-2)</name>
    <dbReference type="NCBI Taxonomy" id="309801"/>
    <lineage>
        <taxon>Bacteria</taxon>
        <taxon>Pseudomonadati</taxon>
        <taxon>Thermomicrobiota</taxon>
        <taxon>Thermomicrobia</taxon>
        <taxon>Thermomicrobiales</taxon>
        <taxon>Thermomicrobiaceae</taxon>
        <taxon>Thermomicrobium</taxon>
    </lineage>
</organism>
<dbReference type="InterPro" id="IPR050363">
    <property type="entry name" value="MIP/Aquaporin"/>
</dbReference>
<feature type="transmembrane region" description="Helical" evidence="8">
    <location>
        <begin position="37"/>
        <end position="62"/>
    </location>
</feature>
<dbReference type="PRINTS" id="PR00783">
    <property type="entry name" value="MINTRINSICP"/>
</dbReference>
<accession>B9KY63</accession>
<feature type="transmembrane region" description="Helical" evidence="8">
    <location>
        <begin position="211"/>
        <end position="230"/>
    </location>
</feature>
<dbReference type="GO" id="GO:0015254">
    <property type="term" value="F:glycerol channel activity"/>
    <property type="evidence" value="ECO:0007669"/>
    <property type="project" value="TreeGrafter"/>
</dbReference>
<evidence type="ECO:0000313" key="9">
    <source>
        <dbReference type="EMBL" id="ACM04781.1"/>
    </source>
</evidence>
<evidence type="ECO:0000256" key="8">
    <source>
        <dbReference type="SAM" id="Phobius"/>
    </source>
</evidence>
<dbReference type="Pfam" id="PF00230">
    <property type="entry name" value="MIP"/>
    <property type="match status" value="1"/>
</dbReference>
<dbReference type="AlphaFoldDB" id="B9KY63"/>
<dbReference type="EMBL" id="CP001275">
    <property type="protein sequence ID" value="ACM04781.1"/>
    <property type="molecule type" value="Genomic_DNA"/>
</dbReference>
<dbReference type="GO" id="GO:0005886">
    <property type="term" value="C:plasma membrane"/>
    <property type="evidence" value="ECO:0007669"/>
    <property type="project" value="TreeGrafter"/>
</dbReference>
<feature type="transmembrane region" description="Helical" evidence="8">
    <location>
        <begin position="82"/>
        <end position="104"/>
    </location>
</feature>
<sequence>MRELTAEFIGTMLLVLLTDGTVATARLARSHGVGGNWLTIAVGSAIAVSIAVGLAGPISGGHVNPAVTFALAAWGLFPAERVAAYVGAQLAGGFSGAVLVWLLFWRHWEATSDPAVKRGVFCTGPAIRYWPANLATECVGTAVLALGVGAAVAGRVPGAVVPWWIGGLVLAIGLALGGTTGFALNPARDAAPRLAYTLLPIAGRGDADWRYGWIPIVGPVLGALLGIGVWRLL</sequence>
<dbReference type="PANTHER" id="PTHR43829">
    <property type="entry name" value="AQUAPORIN OR AQUAGLYCEROPORIN RELATED"/>
    <property type="match status" value="1"/>
</dbReference>
<keyword evidence="3 7" id="KW-0813">Transport</keyword>
<dbReference type="STRING" id="309801.trd_0406"/>
<keyword evidence="6 8" id="KW-0472">Membrane</keyword>
<dbReference type="PROSITE" id="PS00221">
    <property type="entry name" value="MIP"/>
    <property type="match status" value="1"/>
</dbReference>
<evidence type="ECO:0000256" key="4">
    <source>
        <dbReference type="ARBA" id="ARBA00022692"/>
    </source>
</evidence>
<comment type="subcellular location">
    <subcellularLocation>
        <location evidence="1">Membrane</location>
        <topology evidence="1">Multi-pass membrane protein</topology>
    </subcellularLocation>
</comment>
<dbReference type="InterPro" id="IPR023271">
    <property type="entry name" value="Aquaporin-like"/>
</dbReference>
<evidence type="ECO:0000313" key="10">
    <source>
        <dbReference type="Proteomes" id="UP000000447"/>
    </source>
</evidence>
<protein>
    <submittedName>
        <fullName evidence="9">Glycerol uptake facilitator protein</fullName>
    </submittedName>
</protein>
<feature type="transmembrane region" description="Helical" evidence="8">
    <location>
        <begin position="163"/>
        <end position="184"/>
    </location>
</feature>
<dbReference type="InterPro" id="IPR000425">
    <property type="entry name" value="MIP"/>
</dbReference>
<evidence type="ECO:0000256" key="3">
    <source>
        <dbReference type="ARBA" id="ARBA00022448"/>
    </source>
</evidence>
<evidence type="ECO:0000256" key="6">
    <source>
        <dbReference type="ARBA" id="ARBA00023136"/>
    </source>
</evidence>
<evidence type="ECO:0000256" key="2">
    <source>
        <dbReference type="ARBA" id="ARBA00006175"/>
    </source>
</evidence>
<dbReference type="Gene3D" id="1.20.1080.10">
    <property type="entry name" value="Glycerol uptake facilitator protein"/>
    <property type="match status" value="1"/>
</dbReference>
<name>B9KY63_THERP</name>
<evidence type="ECO:0000256" key="5">
    <source>
        <dbReference type="ARBA" id="ARBA00022989"/>
    </source>
</evidence>
<evidence type="ECO:0000256" key="7">
    <source>
        <dbReference type="RuleBase" id="RU000477"/>
    </source>
</evidence>
<reference evidence="9 10" key="1">
    <citation type="journal article" date="2009" name="PLoS ONE">
        <title>Complete genome sequence of the aerobic CO-oxidizing thermophile Thermomicrobium roseum.</title>
        <authorList>
            <person name="Wu D."/>
            <person name="Raymond J."/>
            <person name="Wu M."/>
            <person name="Chatterji S."/>
            <person name="Ren Q."/>
            <person name="Graham J.E."/>
            <person name="Bryant D.A."/>
            <person name="Robb F."/>
            <person name="Colman A."/>
            <person name="Tallon L.J."/>
            <person name="Badger J.H."/>
            <person name="Madupu R."/>
            <person name="Ward N.L."/>
            <person name="Eisen J.A."/>
        </authorList>
    </citation>
    <scope>NUCLEOTIDE SEQUENCE [LARGE SCALE GENOMIC DNA]</scope>
    <source>
        <strain evidence="10">ATCC 27502 / DSM 5159 / P-2</strain>
    </source>
</reference>
<keyword evidence="5 8" id="KW-1133">Transmembrane helix</keyword>
<dbReference type="eggNOG" id="COG0580">
    <property type="taxonomic scope" value="Bacteria"/>
</dbReference>
<keyword evidence="10" id="KW-1185">Reference proteome</keyword>
<comment type="similarity">
    <text evidence="2 7">Belongs to the MIP/aquaporin (TC 1.A.8) family.</text>
</comment>
<dbReference type="SUPFAM" id="SSF81338">
    <property type="entry name" value="Aquaporin-like"/>
    <property type="match status" value="1"/>
</dbReference>
<evidence type="ECO:0000256" key="1">
    <source>
        <dbReference type="ARBA" id="ARBA00004141"/>
    </source>
</evidence>
<gene>
    <name evidence="9" type="ordered locus">trd_0406</name>
</gene>